<dbReference type="AlphaFoldDB" id="A0A1R4B2X7"/>
<organism evidence="1 2">
    <name type="scientific">Vibrio palustris</name>
    <dbReference type="NCBI Taxonomy" id="1918946"/>
    <lineage>
        <taxon>Bacteria</taxon>
        <taxon>Pseudomonadati</taxon>
        <taxon>Pseudomonadota</taxon>
        <taxon>Gammaproteobacteria</taxon>
        <taxon>Vibrionales</taxon>
        <taxon>Vibrionaceae</taxon>
        <taxon>Vibrio</taxon>
    </lineage>
</organism>
<accession>A0A1R4B2X7</accession>
<dbReference type="EMBL" id="FUFT01000002">
    <property type="protein sequence ID" value="SJL83263.1"/>
    <property type="molecule type" value="Genomic_DNA"/>
</dbReference>
<proteinExistence type="predicted"/>
<dbReference type="InterPro" id="IPR036520">
    <property type="entry name" value="UPF0759_sf"/>
</dbReference>
<dbReference type="OrthoDB" id="9780310at2"/>
<dbReference type="RefSeq" id="WP_077313214.1">
    <property type="nucleotide sequence ID" value="NZ_AP024887.1"/>
</dbReference>
<gene>
    <name evidence="1" type="ORF">VPAL9027_01226</name>
</gene>
<dbReference type="PANTHER" id="PTHR30348">
    <property type="entry name" value="UNCHARACTERIZED PROTEIN YECE"/>
    <property type="match status" value="1"/>
</dbReference>
<evidence type="ECO:0000313" key="2">
    <source>
        <dbReference type="Proteomes" id="UP000189475"/>
    </source>
</evidence>
<dbReference type="Gene3D" id="3.20.20.410">
    <property type="entry name" value="Protein of unknown function UPF0759"/>
    <property type="match status" value="1"/>
</dbReference>
<name>A0A1R4B2X7_9VIBR</name>
<dbReference type="Proteomes" id="UP000189475">
    <property type="component" value="Unassembled WGS sequence"/>
</dbReference>
<dbReference type="PANTHER" id="PTHR30348:SF9">
    <property type="entry name" value="UPF0759 PROTEIN YECE"/>
    <property type="match status" value="1"/>
</dbReference>
<dbReference type="Pfam" id="PF01904">
    <property type="entry name" value="DUF72"/>
    <property type="match status" value="1"/>
</dbReference>
<dbReference type="STRING" id="1918946.VPAL9027_01226"/>
<sequence>MQTLLLRLGLTLWSNSAWQPFFYGKGTPSSERLAKYSQVFHTVEGNTTFYASPSASTVNNWRDATSDDFRFTFKLPKFITHEQQLRGCQQALHDFLKLMTPLHEKIGQWTLQLPAQFSPNEFETLQRFCRLFPADLPLGIEVRHPAFFQKGAEETAFNQWLIAQGYDRIVMDSRPVFSVPPTNDILIEAQRKKPHVPVHALATASHPMIRFIGLPSVEANLAFFQPWLKKLPQWIGEGKQPYLMIHTADNHNAPQLAQTLYQQLAKTVDLPSLAEFPAAADAQQLSMF</sequence>
<dbReference type="SUPFAM" id="SSF117396">
    <property type="entry name" value="TM1631-like"/>
    <property type="match status" value="1"/>
</dbReference>
<evidence type="ECO:0008006" key="3">
    <source>
        <dbReference type="Google" id="ProtNLM"/>
    </source>
</evidence>
<keyword evidence="2" id="KW-1185">Reference proteome</keyword>
<evidence type="ECO:0000313" key="1">
    <source>
        <dbReference type="EMBL" id="SJL83263.1"/>
    </source>
</evidence>
<reference evidence="1 2" key="1">
    <citation type="submission" date="2017-02" db="EMBL/GenBank/DDBJ databases">
        <authorList>
            <person name="Peterson S.W."/>
        </authorList>
    </citation>
    <scope>NUCLEOTIDE SEQUENCE [LARGE SCALE GENOMIC DNA]</scope>
    <source>
        <strain evidence="1 2">CECT 9027</strain>
    </source>
</reference>
<dbReference type="InterPro" id="IPR002763">
    <property type="entry name" value="DUF72"/>
</dbReference>
<protein>
    <recommendedName>
        <fullName evidence="3">DUF72 domain-containing protein</fullName>
    </recommendedName>
</protein>